<evidence type="ECO:0000313" key="1">
    <source>
        <dbReference type="EMBL" id="MFE8701119.1"/>
    </source>
</evidence>
<dbReference type="Proteomes" id="UP001601059">
    <property type="component" value="Unassembled WGS sequence"/>
</dbReference>
<reference evidence="1 2" key="1">
    <citation type="submission" date="2024-08" db="EMBL/GenBank/DDBJ databases">
        <title>Two novel Cytobacillus novel species.</title>
        <authorList>
            <person name="Liu G."/>
        </authorList>
    </citation>
    <scope>NUCLEOTIDE SEQUENCE [LARGE SCALE GENOMIC DNA]</scope>
    <source>
        <strain evidence="1 2">FJAT-54145</strain>
    </source>
</reference>
<dbReference type="RefSeq" id="WP_389360955.1">
    <property type="nucleotide sequence ID" value="NZ_JBIACK010000004.1"/>
</dbReference>
<keyword evidence="2" id="KW-1185">Reference proteome</keyword>
<name>A0ABW6KAC6_9BACI</name>
<comment type="caution">
    <text evidence="1">The sequence shown here is derived from an EMBL/GenBank/DDBJ whole genome shotgun (WGS) entry which is preliminary data.</text>
</comment>
<protein>
    <recommendedName>
        <fullName evidence="3">Fur-regulated basic protein FbpA</fullName>
    </recommendedName>
</protein>
<gene>
    <name evidence="1" type="ORF">ACFYKX_10990</name>
</gene>
<accession>A0ABW6KAC6</accession>
<proteinExistence type="predicted"/>
<sequence length="70" mass="8280">MLVAGIFQAHKQTRKALDQRFKELGYDLANKRYVIGKTLGYLPNLKDMTIEEMRRVLAELNHHPIRREDQ</sequence>
<evidence type="ECO:0008006" key="3">
    <source>
        <dbReference type="Google" id="ProtNLM"/>
    </source>
</evidence>
<evidence type="ECO:0000313" key="2">
    <source>
        <dbReference type="Proteomes" id="UP001601059"/>
    </source>
</evidence>
<dbReference type="EMBL" id="JBIACK010000004">
    <property type="protein sequence ID" value="MFE8701119.1"/>
    <property type="molecule type" value="Genomic_DNA"/>
</dbReference>
<organism evidence="1 2">
    <name type="scientific">Cytobacillus spartinae</name>
    <dbReference type="NCBI Taxonomy" id="3299023"/>
    <lineage>
        <taxon>Bacteria</taxon>
        <taxon>Bacillati</taxon>
        <taxon>Bacillota</taxon>
        <taxon>Bacilli</taxon>
        <taxon>Bacillales</taxon>
        <taxon>Bacillaceae</taxon>
        <taxon>Cytobacillus</taxon>
    </lineage>
</organism>